<evidence type="ECO:0000313" key="2">
    <source>
        <dbReference type="EMBL" id="QOY92169.1"/>
    </source>
</evidence>
<dbReference type="Gene3D" id="2.60.120.10">
    <property type="entry name" value="Jelly Rolls"/>
    <property type="match status" value="1"/>
</dbReference>
<dbReference type="Pfam" id="PF07883">
    <property type="entry name" value="Cupin_2"/>
    <property type="match status" value="1"/>
</dbReference>
<dbReference type="InterPro" id="IPR011051">
    <property type="entry name" value="RmlC_Cupin_sf"/>
</dbReference>
<keyword evidence="3" id="KW-1185">Reference proteome</keyword>
<evidence type="ECO:0000259" key="1">
    <source>
        <dbReference type="Pfam" id="PF07883"/>
    </source>
</evidence>
<feature type="domain" description="Cupin type-2" evidence="1">
    <location>
        <begin position="20"/>
        <end position="79"/>
    </location>
</feature>
<dbReference type="PANTHER" id="PTHR40112:SF1">
    <property type="entry name" value="H2HPP ISOMERASE"/>
    <property type="match status" value="1"/>
</dbReference>
<proteinExistence type="predicted"/>
<organism evidence="2 3">
    <name type="scientific">Paludibaculum fermentans</name>
    <dbReference type="NCBI Taxonomy" id="1473598"/>
    <lineage>
        <taxon>Bacteria</taxon>
        <taxon>Pseudomonadati</taxon>
        <taxon>Acidobacteriota</taxon>
        <taxon>Terriglobia</taxon>
        <taxon>Bryobacterales</taxon>
        <taxon>Bryobacteraceae</taxon>
        <taxon>Paludibaculum</taxon>
    </lineage>
</organism>
<dbReference type="CDD" id="cd02238">
    <property type="entry name" value="cupin_KdgF"/>
    <property type="match status" value="1"/>
</dbReference>
<accession>A0A7S7SP55</accession>
<dbReference type="InterPro" id="IPR013096">
    <property type="entry name" value="Cupin_2"/>
</dbReference>
<reference evidence="2 3" key="1">
    <citation type="submission" date="2020-10" db="EMBL/GenBank/DDBJ databases">
        <title>Complete genome sequence of Paludibaculum fermentans P105T, a facultatively anaerobic acidobacterium capable of dissimilatory Fe(III) reduction.</title>
        <authorList>
            <person name="Dedysh S.N."/>
            <person name="Beletsky A.V."/>
            <person name="Kulichevskaya I.S."/>
            <person name="Mardanov A.V."/>
            <person name="Ravin N.V."/>
        </authorList>
    </citation>
    <scope>NUCLEOTIDE SEQUENCE [LARGE SCALE GENOMIC DNA]</scope>
    <source>
        <strain evidence="2 3">P105</strain>
    </source>
</reference>
<evidence type="ECO:0000313" key="3">
    <source>
        <dbReference type="Proteomes" id="UP000593892"/>
    </source>
</evidence>
<protein>
    <submittedName>
        <fullName evidence="2">Cupin domain-containing protein</fullName>
    </submittedName>
</protein>
<sequence>MTPLLTRQVIHTPLMTVSRLDMKAGAAVPVHSHHNEQITTVQSGCLRFLLKDGPIVVSAGQVLTLAPHETHGVEVLEDSVAIDLFTPRREDWISGDDAYLRGGKG</sequence>
<gene>
    <name evidence="2" type="ORF">IRI77_28350</name>
</gene>
<name>A0A7S7SP55_PALFE</name>
<dbReference type="EMBL" id="CP063849">
    <property type="protein sequence ID" value="QOY92169.1"/>
    <property type="molecule type" value="Genomic_DNA"/>
</dbReference>
<dbReference type="InterPro" id="IPR014710">
    <property type="entry name" value="RmlC-like_jellyroll"/>
</dbReference>
<dbReference type="SUPFAM" id="SSF51182">
    <property type="entry name" value="RmlC-like cupins"/>
    <property type="match status" value="1"/>
</dbReference>
<dbReference type="PANTHER" id="PTHR40112">
    <property type="entry name" value="H2HPP ISOMERASE"/>
    <property type="match status" value="1"/>
</dbReference>
<dbReference type="KEGG" id="pfer:IRI77_28350"/>
<dbReference type="Proteomes" id="UP000593892">
    <property type="component" value="Chromosome"/>
</dbReference>
<dbReference type="InterPro" id="IPR052535">
    <property type="entry name" value="Bacilysin_H2HPP_isomerase"/>
</dbReference>
<dbReference type="AlphaFoldDB" id="A0A7S7SP55"/>